<dbReference type="EMBL" id="JAEPRB010000006">
    <property type="protein sequence ID" value="KAG2227528.1"/>
    <property type="molecule type" value="Genomic_DNA"/>
</dbReference>
<feature type="compositionally biased region" description="Polar residues" evidence="6">
    <location>
        <begin position="138"/>
        <end position="149"/>
    </location>
</feature>
<feature type="region of interest" description="Disordered" evidence="6">
    <location>
        <begin position="94"/>
        <end position="113"/>
    </location>
</feature>
<dbReference type="SUPFAM" id="SSF57863">
    <property type="entry name" value="ArfGap/RecO-like zinc finger"/>
    <property type="match status" value="1"/>
</dbReference>
<feature type="region of interest" description="Disordered" evidence="6">
    <location>
        <begin position="398"/>
        <end position="515"/>
    </location>
</feature>
<keyword evidence="4" id="KW-0862">Zinc</keyword>
<name>A0A8H7VSV6_9FUNG</name>
<gene>
    <name evidence="9" type="ORF">INT45_002213</name>
</gene>
<dbReference type="InterPro" id="IPR009060">
    <property type="entry name" value="UBA-like_sf"/>
</dbReference>
<feature type="region of interest" description="Disordered" evidence="6">
    <location>
        <begin position="127"/>
        <end position="163"/>
    </location>
</feature>
<protein>
    <recommendedName>
        <fullName evidence="11">Arf-GAP domain-containing protein</fullName>
    </recommendedName>
</protein>
<feature type="domain" description="UBA" evidence="7">
    <location>
        <begin position="230"/>
        <end position="271"/>
    </location>
</feature>
<evidence type="ECO:0000259" key="7">
    <source>
        <dbReference type="PROSITE" id="PS50030"/>
    </source>
</evidence>
<dbReference type="GO" id="GO:0008270">
    <property type="term" value="F:zinc ion binding"/>
    <property type="evidence" value="ECO:0007669"/>
    <property type="project" value="UniProtKB-KW"/>
</dbReference>
<feature type="region of interest" description="Disordered" evidence="6">
    <location>
        <begin position="272"/>
        <end position="306"/>
    </location>
</feature>
<feature type="compositionally biased region" description="Polar residues" evidence="6">
    <location>
        <begin position="370"/>
        <end position="384"/>
    </location>
</feature>
<feature type="compositionally biased region" description="Polar residues" evidence="6">
    <location>
        <begin position="502"/>
        <end position="515"/>
    </location>
</feature>
<dbReference type="GO" id="GO:0005737">
    <property type="term" value="C:cytoplasm"/>
    <property type="evidence" value="ECO:0007669"/>
    <property type="project" value="TreeGrafter"/>
</dbReference>
<dbReference type="AlphaFoldDB" id="A0A8H7VSV6"/>
<organism evidence="9 10">
    <name type="scientific">Circinella minor</name>
    <dbReference type="NCBI Taxonomy" id="1195481"/>
    <lineage>
        <taxon>Eukaryota</taxon>
        <taxon>Fungi</taxon>
        <taxon>Fungi incertae sedis</taxon>
        <taxon>Mucoromycota</taxon>
        <taxon>Mucoromycotina</taxon>
        <taxon>Mucoromycetes</taxon>
        <taxon>Mucorales</taxon>
        <taxon>Lichtheimiaceae</taxon>
        <taxon>Circinella</taxon>
    </lineage>
</organism>
<dbReference type="Gene3D" id="1.10.220.150">
    <property type="entry name" value="Arf GTPase activating protein"/>
    <property type="match status" value="1"/>
</dbReference>
<dbReference type="GO" id="GO:0005096">
    <property type="term" value="F:GTPase activator activity"/>
    <property type="evidence" value="ECO:0007669"/>
    <property type="project" value="UniProtKB-KW"/>
</dbReference>
<evidence type="ECO:0000256" key="5">
    <source>
        <dbReference type="PROSITE-ProRule" id="PRU00288"/>
    </source>
</evidence>
<dbReference type="SMART" id="SM00165">
    <property type="entry name" value="UBA"/>
    <property type="match status" value="2"/>
</dbReference>
<dbReference type="PRINTS" id="PR00405">
    <property type="entry name" value="REVINTRACTNG"/>
</dbReference>
<proteinExistence type="predicted"/>
<dbReference type="Pfam" id="PF01412">
    <property type="entry name" value="ArfGap"/>
    <property type="match status" value="1"/>
</dbReference>
<evidence type="ECO:0000256" key="3">
    <source>
        <dbReference type="ARBA" id="ARBA00022771"/>
    </source>
</evidence>
<keyword evidence="10" id="KW-1185">Reference proteome</keyword>
<dbReference type="SMART" id="SM00105">
    <property type="entry name" value="ArfGap"/>
    <property type="match status" value="1"/>
</dbReference>
<keyword evidence="1" id="KW-0343">GTPase activation</keyword>
<feature type="domain" description="UBA" evidence="7">
    <location>
        <begin position="171"/>
        <end position="215"/>
    </location>
</feature>
<evidence type="ECO:0000313" key="9">
    <source>
        <dbReference type="EMBL" id="KAG2227528.1"/>
    </source>
</evidence>
<comment type="caution">
    <text evidence="9">The sequence shown here is derived from an EMBL/GenBank/DDBJ whole genome shotgun (WGS) entry which is preliminary data.</text>
</comment>
<sequence>MTGRQTKATQERHERMLLELLKLPGNDHCAECPTKNPRWASYSLGIFLCIRCAGLHRKMGTHISRVKSVTMDQWTPEQIDMIRKAGGNDNVNKKINPHPDRHPLPLADDEGDRGMERYVRNKWEKRAFMDEPPKPSRPTANTLQPPKTIQQQQQMNGAPKRSSSVPLLVTYNNEEYPTQMARLHELGFKDETRNRQVLKHTQGRLESAVDILSRLPGAPQQPKFDTTIHLTDEQKIKRLNELGYTDIPENREALRRSGGNLEVAIEILQNARKPTPSIQNNVSTKPDPLSAFSTPPSSDNKDDPAGRVQNVRERQNHTLSGMKTADLLGLLDDNKPMMTGSNPFHQTNPIQQQQQQQPYYTTTTTSTTNPFGLNNGSLTAPSPLSAPMQTAFVTGMSTATSHSNGFNNTNGSFHPQLTGFQQQQQQQQQSSPNMSPMLANHTNNSNSSNPFSQMSSSSSSSSTTNNNNNNINVSAPSPFALPQRSMTAPEFTTFPQQQQQQISSSPFASMGSSTSSLQIPFQQQPQMTGMMSSSPFQTTNMIPSQPTGFNNTPQQQQQQVPLNNGFSPMGPTNPTNPWATTNTATTHFF</sequence>
<feature type="domain" description="Arf-GAP" evidence="8">
    <location>
        <begin position="14"/>
        <end position="138"/>
    </location>
</feature>
<evidence type="ECO:0000256" key="1">
    <source>
        <dbReference type="ARBA" id="ARBA00022468"/>
    </source>
</evidence>
<dbReference type="CDD" id="cd08204">
    <property type="entry name" value="ArfGap"/>
    <property type="match status" value="1"/>
</dbReference>
<dbReference type="InterPro" id="IPR037278">
    <property type="entry name" value="ARFGAP/RecO"/>
</dbReference>
<dbReference type="FunFam" id="1.10.220.150:FF:000009">
    <property type="entry name" value="stromal membrane-associated protein 1 isoform X1"/>
    <property type="match status" value="1"/>
</dbReference>
<dbReference type="InterPro" id="IPR038508">
    <property type="entry name" value="ArfGAP_dom_sf"/>
</dbReference>
<dbReference type="PANTHER" id="PTHR45705">
    <property type="entry name" value="FI20236P1"/>
    <property type="match status" value="1"/>
</dbReference>
<feature type="compositionally biased region" description="Polar residues" evidence="6">
    <location>
        <begin position="398"/>
        <end position="420"/>
    </location>
</feature>
<feature type="region of interest" description="Disordered" evidence="6">
    <location>
        <begin position="331"/>
        <end position="384"/>
    </location>
</feature>
<evidence type="ECO:0000256" key="2">
    <source>
        <dbReference type="ARBA" id="ARBA00022723"/>
    </source>
</evidence>
<dbReference type="Pfam" id="PF00627">
    <property type="entry name" value="UBA"/>
    <property type="match status" value="1"/>
</dbReference>
<accession>A0A8H7VSV6</accession>
<dbReference type="PROSITE" id="PS50030">
    <property type="entry name" value="UBA"/>
    <property type="match status" value="2"/>
</dbReference>
<dbReference type="PROSITE" id="PS50115">
    <property type="entry name" value="ARFGAP"/>
    <property type="match status" value="1"/>
</dbReference>
<dbReference type="Gene3D" id="1.10.8.10">
    <property type="entry name" value="DNA helicase RuvA subunit, C-terminal domain"/>
    <property type="match status" value="2"/>
</dbReference>
<dbReference type="Proteomes" id="UP000646827">
    <property type="component" value="Unassembled WGS sequence"/>
</dbReference>
<feature type="compositionally biased region" description="Low complexity" evidence="6">
    <location>
        <begin position="440"/>
        <end position="478"/>
    </location>
</feature>
<dbReference type="SUPFAM" id="SSF46934">
    <property type="entry name" value="UBA-like"/>
    <property type="match status" value="2"/>
</dbReference>
<reference evidence="9 10" key="1">
    <citation type="submission" date="2020-12" db="EMBL/GenBank/DDBJ databases">
        <title>Metabolic potential, ecology and presence of endohyphal bacteria is reflected in genomic diversity of Mucoromycotina.</title>
        <authorList>
            <person name="Muszewska A."/>
            <person name="Okrasinska A."/>
            <person name="Steczkiewicz K."/>
            <person name="Drgas O."/>
            <person name="Orlowska M."/>
            <person name="Perlinska-Lenart U."/>
            <person name="Aleksandrzak-Piekarczyk T."/>
            <person name="Szatraj K."/>
            <person name="Zielenkiewicz U."/>
            <person name="Pilsyk S."/>
            <person name="Malc E."/>
            <person name="Mieczkowski P."/>
            <person name="Kruszewska J.S."/>
            <person name="Biernat P."/>
            <person name="Pawlowska J."/>
        </authorList>
    </citation>
    <scope>NUCLEOTIDE SEQUENCE [LARGE SCALE GENOMIC DNA]</scope>
    <source>
        <strain evidence="9 10">CBS 142.35</strain>
    </source>
</reference>
<evidence type="ECO:0000256" key="4">
    <source>
        <dbReference type="ARBA" id="ARBA00022833"/>
    </source>
</evidence>
<evidence type="ECO:0008006" key="11">
    <source>
        <dbReference type="Google" id="ProtNLM"/>
    </source>
</evidence>
<evidence type="ECO:0000259" key="8">
    <source>
        <dbReference type="PROSITE" id="PS50115"/>
    </source>
</evidence>
<dbReference type="InterPro" id="IPR001164">
    <property type="entry name" value="ArfGAP_dom"/>
</dbReference>
<evidence type="ECO:0000256" key="6">
    <source>
        <dbReference type="SAM" id="MobiDB-lite"/>
    </source>
</evidence>
<feature type="compositionally biased region" description="Low complexity" evidence="6">
    <location>
        <begin position="346"/>
        <end position="369"/>
    </location>
</feature>
<keyword evidence="3 5" id="KW-0863">Zinc-finger</keyword>
<dbReference type="PANTHER" id="PTHR45705:SF1">
    <property type="entry name" value="FI20236P1"/>
    <property type="match status" value="1"/>
</dbReference>
<dbReference type="OrthoDB" id="10266696at2759"/>
<dbReference type="InterPro" id="IPR051718">
    <property type="entry name" value="ARF_GTPase-activating"/>
</dbReference>
<evidence type="ECO:0000313" key="10">
    <source>
        <dbReference type="Proteomes" id="UP000646827"/>
    </source>
</evidence>
<keyword evidence="2" id="KW-0479">Metal-binding</keyword>
<dbReference type="InterPro" id="IPR015940">
    <property type="entry name" value="UBA"/>
</dbReference>